<dbReference type="RefSeq" id="WP_067711611.1">
    <property type="nucleotide sequence ID" value="NZ_LPVJ01000006.1"/>
</dbReference>
<dbReference type="Proteomes" id="UP000053557">
    <property type="component" value="Unassembled WGS sequence"/>
</dbReference>
<comment type="caution">
    <text evidence="2">The sequence shown here is derived from an EMBL/GenBank/DDBJ whole genome shotgun (WGS) entry which is preliminary data.</text>
</comment>
<dbReference type="PANTHER" id="PTHR30212">
    <property type="entry name" value="PROTEIN YIIM"/>
    <property type="match status" value="1"/>
</dbReference>
<dbReference type="PROSITE" id="PS51340">
    <property type="entry name" value="MOSC"/>
    <property type="match status" value="1"/>
</dbReference>
<dbReference type="GO" id="GO:0003824">
    <property type="term" value="F:catalytic activity"/>
    <property type="evidence" value="ECO:0007669"/>
    <property type="project" value="InterPro"/>
</dbReference>
<dbReference type="Gene3D" id="2.40.33.20">
    <property type="entry name" value="PK beta-barrel domain-like"/>
    <property type="match status" value="1"/>
</dbReference>
<dbReference type="InterPro" id="IPR011037">
    <property type="entry name" value="Pyrv_Knase-like_insert_dom_sf"/>
</dbReference>
<sequence length="215" mass="24389">MQVIAIQQGRVQSRRRLSDGSVFESAYEKLPVTGPVLIGTTGVGFDAQGDLVRHGGPDRATLMYAFDHYDRFEEEYGMRLPYGSFAENLTVSGIDETNVAIGDVFRVGEALLEVSEPRIPCWKITEHTGIKTLTERVQQTGRIGFFLRTLRAGKVQINDPLVRIDRAHDEFIVSEVYRLLLRPRLTQEEASWLLACTKLSRKHRERIARTWAIDA</sequence>
<gene>
    <name evidence="2" type="ORF">ATW55_12490</name>
</gene>
<organism evidence="2 3">
    <name type="scientific">Ferroacidibacillus organovorans</name>
    <dbReference type="NCBI Taxonomy" id="1765683"/>
    <lineage>
        <taxon>Bacteria</taxon>
        <taxon>Bacillati</taxon>
        <taxon>Bacillota</taxon>
        <taxon>Bacilli</taxon>
        <taxon>Bacillales</taxon>
        <taxon>Alicyclobacillaceae</taxon>
        <taxon>Ferroacidibacillus</taxon>
    </lineage>
</organism>
<evidence type="ECO:0000313" key="2">
    <source>
        <dbReference type="EMBL" id="KUO97120.1"/>
    </source>
</evidence>
<dbReference type="GO" id="GO:0030170">
    <property type="term" value="F:pyridoxal phosphate binding"/>
    <property type="evidence" value="ECO:0007669"/>
    <property type="project" value="InterPro"/>
</dbReference>
<dbReference type="PANTHER" id="PTHR30212:SF2">
    <property type="entry name" value="PROTEIN YIIM"/>
    <property type="match status" value="1"/>
</dbReference>
<accession>A0A101XTB5</accession>
<evidence type="ECO:0000259" key="1">
    <source>
        <dbReference type="PROSITE" id="PS51340"/>
    </source>
</evidence>
<name>A0A101XTB5_9BACL</name>
<evidence type="ECO:0000313" key="3">
    <source>
        <dbReference type="Proteomes" id="UP000053557"/>
    </source>
</evidence>
<proteinExistence type="predicted"/>
<dbReference type="AlphaFoldDB" id="A0A101XTB5"/>
<dbReference type="SUPFAM" id="SSF50800">
    <property type="entry name" value="PK beta-barrel domain-like"/>
    <property type="match status" value="1"/>
</dbReference>
<protein>
    <recommendedName>
        <fullName evidence="1">MOSC domain-containing protein</fullName>
    </recommendedName>
</protein>
<feature type="domain" description="MOSC" evidence="1">
    <location>
        <begin position="30"/>
        <end position="164"/>
    </location>
</feature>
<reference evidence="2 3" key="1">
    <citation type="submission" date="2015-12" db="EMBL/GenBank/DDBJ databases">
        <title>Draft genome sequence of Acidibacillus ferrooxidans ITV001, isolated from a chalcopyrite acid mine drainage site in Brazil.</title>
        <authorList>
            <person name="Dall'Agnol H."/>
            <person name="Nancucheo I."/>
            <person name="Johnson B."/>
            <person name="Oliveira R."/>
            <person name="Leite L."/>
            <person name="Pylro V."/>
            <person name="Nunes G.L."/>
            <person name="Tzotzos G."/>
            <person name="Fernandes G.R."/>
            <person name="Dutra J."/>
            <person name="Orellana S.C."/>
            <person name="Oliveira G."/>
        </authorList>
    </citation>
    <scope>NUCLEOTIDE SEQUENCE [LARGE SCALE GENOMIC DNA]</scope>
    <source>
        <strain evidence="3">ITV01</strain>
    </source>
</reference>
<dbReference type="EMBL" id="LPVJ01000006">
    <property type="protein sequence ID" value="KUO97120.1"/>
    <property type="molecule type" value="Genomic_DNA"/>
</dbReference>
<keyword evidence="3" id="KW-1185">Reference proteome</keyword>
<dbReference type="Pfam" id="PF03473">
    <property type="entry name" value="MOSC"/>
    <property type="match status" value="1"/>
</dbReference>
<dbReference type="InterPro" id="IPR005302">
    <property type="entry name" value="MoCF_Sase_C"/>
</dbReference>
<dbReference type="InterPro" id="IPR052353">
    <property type="entry name" value="Benzoxazolinone_Detox_Enz"/>
</dbReference>
<dbReference type="OrthoDB" id="9786134at2"/>
<dbReference type="GO" id="GO:0030151">
    <property type="term" value="F:molybdenum ion binding"/>
    <property type="evidence" value="ECO:0007669"/>
    <property type="project" value="InterPro"/>
</dbReference>